<sequence>MGSSAIEGQPQLEHRLDVLDKFSQSKRQLEQLLDTNDLAQLDGKLQELQAIIMEVASHLPAASLCWVQEQFAALRSRVDEVQEKLKPRKRFAFKSARVSVAPTGSDARLEGHASLSQASLLVL</sequence>
<dbReference type="EMBL" id="GIKN01007317">
    <property type="protein sequence ID" value="NIE49590.1"/>
    <property type="molecule type" value="Transcribed_RNA"/>
</dbReference>
<reference evidence="1" key="1">
    <citation type="submission" date="2020-03" db="EMBL/GenBank/DDBJ databases">
        <title>A transcriptome and proteome of the tick Rhipicephalus microplus shaped by the genetic composition of its hosts and developmental stage.</title>
        <authorList>
            <person name="Garcia G.R."/>
            <person name="Ribeiro J.M.C."/>
            <person name="Maruyama S.R."/>
            <person name="Gardinasse L.G."/>
            <person name="Nelson K."/>
            <person name="Ferreira B.R."/>
            <person name="Andrade T.G."/>
            <person name="Santos I.K.F.M."/>
        </authorList>
    </citation>
    <scope>NUCLEOTIDE SEQUENCE</scope>
    <source>
        <strain evidence="1">NSGR</strain>
        <tissue evidence="1">Salivary glands</tissue>
    </source>
</reference>
<dbReference type="InterPro" id="IPR038397">
    <property type="entry name" value="TBCC_N_sf"/>
</dbReference>
<evidence type="ECO:0000313" key="1">
    <source>
        <dbReference type="EMBL" id="NIE49590.1"/>
    </source>
</evidence>
<name>A0A6G5AHE4_RHIMP</name>
<dbReference type="OrthoDB" id="194775at2759"/>
<dbReference type="VEuPathDB" id="VectorBase:LOC119167689"/>
<accession>A0A6G5AHE4</accession>
<proteinExistence type="predicted"/>
<dbReference type="Gene3D" id="1.20.58.1250">
    <property type="entry name" value="Tubulin Binding Cofactor C, N-terminal domain"/>
    <property type="match status" value="1"/>
</dbReference>
<protein>
    <submittedName>
        <fullName evidence="1">Uncharacterized protein</fullName>
    </submittedName>
</protein>
<dbReference type="AlphaFoldDB" id="A0A6G5AHE4"/>
<organism evidence="1">
    <name type="scientific">Rhipicephalus microplus</name>
    <name type="common">Cattle tick</name>
    <name type="synonym">Boophilus microplus</name>
    <dbReference type="NCBI Taxonomy" id="6941"/>
    <lineage>
        <taxon>Eukaryota</taxon>
        <taxon>Metazoa</taxon>
        <taxon>Ecdysozoa</taxon>
        <taxon>Arthropoda</taxon>
        <taxon>Chelicerata</taxon>
        <taxon>Arachnida</taxon>
        <taxon>Acari</taxon>
        <taxon>Parasitiformes</taxon>
        <taxon>Ixodida</taxon>
        <taxon>Ixodoidea</taxon>
        <taxon>Ixodidae</taxon>
        <taxon>Rhipicephalinae</taxon>
        <taxon>Rhipicephalus</taxon>
        <taxon>Boophilus</taxon>
    </lineage>
</organism>